<evidence type="ECO:0000256" key="1">
    <source>
        <dbReference type="SAM" id="Phobius"/>
    </source>
</evidence>
<proteinExistence type="predicted"/>
<sequence length="161" mass="18466">MTWLGIFALTISIMCIKLTLPSQSFSDQPMQQAYYAIFSTLPFHTFASIVGLAVSCLVNDYILSKSKVAFSGKAFALRSLIITFIGEFIYQIVAYSIAWLHTFTSPKHFILFFFVCFAYKIIFYLFLLPTSSFTVHTIKRITNIDIYDESTKFAPLRFKIL</sequence>
<dbReference type="InterPro" id="IPR003744">
    <property type="entry name" value="YhhQ"/>
</dbReference>
<feature type="transmembrane region" description="Helical" evidence="1">
    <location>
        <begin position="45"/>
        <end position="63"/>
    </location>
</feature>
<keyword evidence="1" id="KW-0812">Transmembrane</keyword>
<evidence type="ECO:0008006" key="4">
    <source>
        <dbReference type="Google" id="ProtNLM"/>
    </source>
</evidence>
<gene>
    <name evidence="2" type="ORF">BGC07_10835</name>
</gene>
<protein>
    <recommendedName>
        <fullName evidence="4">Rod shape-determining protein MreD</fullName>
    </recommendedName>
</protein>
<organism evidence="2 3">
    <name type="scientific">Piscirickettsia litoralis</name>
    <dbReference type="NCBI Taxonomy" id="1891921"/>
    <lineage>
        <taxon>Bacteria</taxon>
        <taxon>Pseudomonadati</taxon>
        <taxon>Pseudomonadota</taxon>
        <taxon>Gammaproteobacteria</taxon>
        <taxon>Thiotrichales</taxon>
        <taxon>Piscirickettsiaceae</taxon>
        <taxon>Piscirickettsia</taxon>
    </lineage>
</organism>
<keyword evidence="1" id="KW-0472">Membrane</keyword>
<feature type="transmembrane region" description="Helical" evidence="1">
    <location>
        <begin position="109"/>
        <end position="130"/>
    </location>
</feature>
<dbReference type="EMBL" id="MDTU01000001">
    <property type="protein sequence ID" value="ODN43327.1"/>
    <property type="molecule type" value="Genomic_DNA"/>
</dbReference>
<keyword evidence="1" id="KW-1133">Transmembrane helix</keyword>
<accession>A0ABX3A517</accession>
<evidence type="ECO:0000313" key="2">
    <source>
        <dbReference type="EMBL" id="ODN43327.1"/>
    </source>
</evidence>
<keyword evidence="3" id="KW-1185">Reference proteome</keyword>
<comment type="caution">
    <text evidence="2">The sequence shown here is derived from an EMBL/GenBank/DDBJ whole genome shotgun (WGS) entry which is preliminary data.</text>
</comment>
<name>A0ABX3A517_9GAMM</name>
<evidence type="ECO:0000313" key="3">
    <source>
        <dbReference type="Proteomes" id="UP000094329"/>
    </source>
</evidence>
<dbReference type="Pfam" id="PF02592">
    <property type="entry name" value="Vut_1"/>
    <property type="match status" value="1"/>
</dbReference>
<feature type="transmembrane region" description="Helical" evidence="1">
    <location>
        <begin position="75"/>
        <end position="97"/>
    </location>
</feature>
<reference evidence="2 3" key="1">
    <citation type="submission" date="2016-08" db="EMBL/GenBank/DDBJ databases">
        <title>Draft genome sequence of Candidatus Piscirickettsia litoralis, from seawater.</title>
        <authorList>
            <person name="Wan X."/>
            <person name="Lee A.J."/>
            <person name="Hou S."/>
            <person name="Donachie S.P."/>
        </authorList>
    </citation>
    <scope>NUCLEOTIDE SEQUENCE [LARGE SCALE GENOMIC DNA]</scope>
    <source>
        <strain evidence="2 3">Y2</strain>
    </source>
</reference>
<dbReference type="Proteomes" id="UP000094329">
    <property type="component" value="Unassembled WGS sequence"/>
</dbReference>